<feature type="compositionally biased region" description="Gly residues" evidence="6">
    <location>
        <begin position="558"/>
        <end position="569"/>
    </location>
</feature>
<keyword evidence="4" id="KW-0862">Zinc</keyword>
<keyword evidence="2" id="KW-0479">Metal-binding</keyword>
<name>A0A1Z5JSQ7_FISSO</name>
<feature type="compositionally biased region" description="Gly residues" evidence="6">
    <location>
        <begin position="642"/>
        <end position="652"/>
    </location>
</feature>
<organism evidence="8 9">
    <name type="scientific">Fistulifera solaris</name>
    <name type="common">Oleaginous diatom</name>
    <dbReference type="NCBI Taxonomy" id="1519565"/>
    <lineage>
        <taxon>Eukaryota</taxon>
        <taxon>Sar</taxon>
        <taxon>Stramenopiles</taxon>
        <taxon>Ochrophyta</taxon>
        <taxon>Bacillariophyta</taxon>
        <taxon>Bacillariophyceae</taxon>
        <taxon>Bacillariophycidae</taxon>
        <taxon>Naviculales</taxon>
        <taxon>Naviculaceae</taxon>
        <taxon>Fistulifera</taxon>
    </lineage>
</organism>
<dbReference type="GO" id="GO:0061630">
    <property type="term" value="F:ubiquitin protein ligase activity"/>
    <property type="evidence" value="ECO:0007669"/>
    <property type="project" value="UniProtKB-EC"/>
</dbReference>
<dbReference type="PANTHER" id="PTHR15439">
    <property type="entry name" value="RETINOBLASTOMA-BINDING PROTEIN 6"/>
    <property type="match status" value="1"/>
</dbReference>
<keyword evidence="8" id="KW-0808">Transferase</keyword>
<dbReference type="InterPro" id="IPR013083">
    <property type="entry name" value="Znf_RING/FYVE/PHD"/>
</dbReference>
<evidence type="ECO:0000313" key="8">
    <source>
        <dbReference type="EMBL" id="GAX16791.1"/>
    </source>
</evidence>
<dbReference type="EC" id="2.3.2.27" evidence="8"/>
<feature type="compositionally biased region" description="Basic and acidic residues" evidence="6">
    <location>
        <begin position="391"/>
        <end position="400"/>
    </location>
</feature>
<dbReference type="InterPro" id="IPR014891">
    <property type="entry name" value="DWNN_domain"/>
</dbReference>
<evidence type="ECO:0000256" key="2">
    <source>
        <dbReference type="ARBA" id="ARBA00022723"/>
    </source>
</evidence>
<keyword evidence="3" id="KW-0863">Zinc-finger</keyword>
<keyword evidence="9" id="KW-1185">Reference proteome</keyword>
<feature type="region of interest" description="Disordered" evidence="6">
    <location>
        <begin position="146"/>
        <end position="205"/>
    </location>
</feature>
<feature type="compositionally biased region" description="Basic residues" evidence="6">
    <location>
        <begin position="669"/>
        <end position="682"/>
    </location>
</feature>
<comment type="subcellular location">
    <subcellularLocation>
        <location evidence="1">Nucleus</location>
    </subcellularLocation>
</comment>
<dbReference type="AlphaFoldDB" id="A0A1Z5JSQ7"/>
<evidence type="ECO:0000259" key="7">
    <source>
        <dbReference type="PROSITE" id="PS51282"/>
    </source>
</evidence>
<feature type="compositionally biased region" description="Polar residues" evidence="6">
    <location>
        <begin position="146"/>
        <end position="158"/>
    </location>
</feature>
<comment type="caution">
    <text evidence="8">The sequence shown here is derived from an EMBL/GenBank/DDBJ whole genome shotgun (WGS) entry which is preliminary data.</text>
</comment>
<dbReference type="Pfam" id="PF08783">
    <property type="entry name" value="DWNN"/>
    <property type="match status" value="1"/>
</dbReference>
<dbReference type="SMART" id="SM01180">
    <property type="entry name" value="DWNN"/>
    <property type="match status" value="1"/>
</dbReference>
<feature type="compositionally biased region" description="Basic and acidic residues" evidence="6">
    <location>
        <begin position="447"/>
        <end position="461"/>
    </location>
</feature>
<evidence type="ECO:0000256" key="5">
    <source>
        <dbReference type="ARBA" id="ARBA00023242"/>
    </source>
</evidence>
<evidence type="ECO:0000256" key="1">
    <source>
        <dbReference type="ARBA" id="ARBA00004123"/>
    </source>
</evidence>
<dbReference type="EMBL" id="BDSP01000111">
    <property type="protein sequence ID" value="GAX16791.1"/>
    <property type="molecule type" value="Genomic_DNA"/>
</dbReference>
<feature type="domain" description="DWNN" evidence="7">
    <location>
        <begin position="5"/>
        <end position="79"/>
    </location>
</feature>
<feature type="compositionally biased region" description="Basic and acidic residues" evidence="6">
    <location>
        <begin position="353"/>
        <end position="363"/>
    </location>
</feature>
<dbReference type="InParanoid" id="A0A1Z5JSQ7"/>
<feature type="compositionally biased region" description="Basic and acidic residues" evidence="6">
    <location>
        <begin position="603"/>
        <end position="631"/>
    </location>
</feature>
<feature type="compositionally biased region" description="Basic and acidic residues" evidence="6">
    <location>
        <begin position="181"/>
        <end position="192"/>
    </location>
</feature>
<feature type="compositionally biased region" description="Basic and acidic residues" evidence="6">
    <location>
        <begin position="543"/>
        <end position="557"/>
    </location>
</feature>
<sequence>MASAILYKFRSGTTFEALPLPGSAARLFDVKKAIVLAKKLDQGSMEFDLSVRDATTNVEYTDDAMLLPRGARLVVQRLPVARGHGILAKMARSQLGVGHTAAGTLGDAAPSNFYTIDTRANDDEDEFVSTKTAEEKELEALRAVTDASQRNAASTSIRTGGGFRPGGAAAAAAGPPRHQRPNADPELRELQQRESQQPKKRATGIPRTFLSLSAPAKTTDGEGNEANVLTIQPNTVGFEELINRGGGQSENASGSKRDLDYALKLTASTIPEYLQCSICGGIVKDAMILPWDAEGRTTCEMCIRDALTQNGFRCPLTGQEGVSADDLLPNLALRKAAEQFVKKIIQQMEEIEKQQVEEEKAPESAEGGDGTSKLLEGDGADKGVILTKRATAAERRKKQEEEDPFGGNDDFGGDVFAVVVEKEAEQEENKEDVSEPDKPPVQTPQAKKKDDDVALSEKDDPNSAPSPVIPSAEKNSTHEPNNRNGTSQAEHLVVDTNARPKSPTLNERSPHDPSSGSRRDRRRGPPAGYTMGPAGGAAGGPRETTHARSSYDGDGSRGRGSGGRFGGGRDWNERNGSWTADGHGRRDDQNFGNENGARPPKRPRADSTEGGPDEHSSTTSSHFHDRHDDYSGGRNSYRGRGPPRGGGYGGRGRGGRDEYGGGRGGNFRGRGRGGFRGGRGRF</sequence>
<dbReference type="GO" id="GO:0006511">
    <property type="term" value="P:ubiquitin-dependent protein catabolic process"/>
    <property type="evidence" value="ECO:0007669"/>
    <property type="project" value="TreeGrafter"/>
</dbReference>
<dbReference type="Gene3D" id="3.10.20.90">
    <property type="entry name" value="Phosphatidylinositol 3-kinase Catalytic Subunit, Chain A, domain 1"/>
    <property type="match status" value="1"/>
</dbReference>
<protein>
    <submittedName>
        <fullName evidence="8">E3 ubiquitin-protein ligase RBBP6</fullName>
        <ecNumber evidence="8">2.3.2.27</ecNumber>
    </submittedName>
</protein>
<feature type="compositionally biased region" description="Low complexity" evidence="6">
    <location>
        <begin position="166"/>
        <end position="176"/>
    </location>
</feature>
<feature type="region of interest" description="Disordered" evidence="6">
    <location>
        <begin position="353"/>
        <end position="682"/>
    </location>
</feature>
<dbReference type="SUPFAM" id="SSF57850">
    <property type="entry name" value="RING/U-box"/>
    <property type="match status" value="1"/>
</dbReference>
<dbReference type="GO" id="GO:0008270">
    <property type="term" value="F:zinc ion binding"/>
    <property type="evidence" value="ECO:0007669"/>
    <property type="project" value="UniProtKB-KW"/>
</dbReference>
<dbReference type="Proteomes" id="UP000198406">
    <property type="component" value="Unassembled WGS sequence"/>
</dbReference>
<proteinExistence type="predicted"/>
<dbReference type="GO" id="GO:0016567">
    <property type="term" value="P:protein ubiquitination"/>
    <property type="evidence" value="ECO:0007669"/>
    <property type="project" value="InterPro"/>
</dbReference>
<dbReference type="PANTHER" id="PTHR15439:SF0">
    <property type="entry name" value="CELL DIVISION CYCLE AND APOPTOSIS REGULATOR PROTEIN 1-RELATED"/>
    <property type="match status" value="1"/>
</dbReference>
<evidence type="ECO:0000256" key="3">
    <source>
        <dbReference type="ARBA" id="ARBA00022771"/>
    </source>
</evidence>
<dbReference type="OrthoDB" id="106784at2759"/>
<gene>
    <name evidence="8" type="ORF">FisN_5Hh162</name>
</gene>
<reference evidence="8 9" key="1">
    <citation type="journal article" date="2015" name="Plant Cell">
        <title>Oil accumulation by the oleaginous diatom Fistulifera solaris as revealed by the genome and transcriptome.</title>
        <authorList>
            <person name="Tanaka T."/>
            <person name="Maeda Y."/>
            <person name="Veluchamy A."/>
            <person name="Tanaka M."/>
            <person name="Abida H."/>
            <person name="Marechal E."/>
            <person name="Bowler C."/>
            <person name="Muto M."/>
            <person name="Sunaga Y."/>
            <person name="Tanaka M."/>
            <person name="Yoshino T."/>
            <person name="Taniguchi T."/>
            <person name="Fukuda Y."/>
            <person name="Nemoto M."/>
            <person name="Matsumoto M."/>
            <person name="Wong P.S."/>
            <person name="Aburatani S."/>
            <person name="Fujibuchi W."/>
        </authorList>
    </citation>
    <scope>NUCLEOTIDE SEQUENCE [LARGE SCALE GENOMIC DNA]</scope>
    <source>
        <strain evidence="8 9">JPCC DA0580</strain>
    </source>
</reference>
<evidence type="ECO:0000256" key="6">
    <source>
        <dbReference type="SAM" id="MobiDB-lite"/>
    </source>
</evidence>
<accession>A0A1Z5JSQ7</accession>
<dbReference type="GO" id="GO:0005634">
    <property type="term" value="C:nucleus"/>
    <property type="evidence" value="ECO:0007669"/>
    <property type="project" value="UniProtKB-SubCell"/>
</dbReference>
<dbReference type="Gene3D" id="3.30.40.10">
    <property type="entry name" value="Zinc/RING finger domain, C3HC4 (zinc finger)"/>
    <property type="match status" value="1"/>
</dbReference>
<feature type="compositionally biased region" description="Low complexity" evidence="6">
    <location>
        <begin position="405"/>
        <end position="419"/>
    </location>
</feature>
<keyword evidence="5" id="KW-0539">Nucleus</keyword>
<evidence type="ECO:0000256" key="4">
    <source>
        <dbReference type="ARBA" id="ARBA00022833"/>
    </source>
</evidence>
<dbReference type="InterPro" id="IPR033489">
    <property type="entry name" value="RBBP6"/>
</dbReference>
<evidence type="ECO:0000313" key="9">
    <source>
        <dbReference type="Proteomes" id="UP000198406"/>
    </source>
</evidence>
<dbReference type="PROSITE" id="PS51282">
    <property type="entry name" value="DWNN"/>
    <property type="match status" value="1"/>
</dbReference>
<dbReference type="GO" id="GO:0006397">
    <property type="term" value="P:mRNA processing"/>
    <property type="evidence" value="ECO:0007669"/>
    <property type="project" value="InterPro"/>
</dbReference>
<keyword evidence="8" id="KW-0012">Acyltransferase</keyword>